<gene>
    <name evidence="4" type="ORF">GsuE55_17650</name>
</gene>
<feature type="domain" description="YtkA-like" evidence="3">
    <location>
        <begin position="158"/>
        <end position="235"/>
    </location>
</feature>
<feature type="region of interest" description="Disordered" evidence="1">
    <location>
        <begin position="129"/>
        <end position="168"/>
    </location>
</feature>
<protein>
    <recommendedName>
        <fullName evidence="3">YtkA-like domain-containing protein</fullName>
    </recommendedName>
</protein>
<keyword evidence="5" id="KW-1185">Reference proteome</keyword>
<accession>A0A679FKG4</accession>
<evidence type="ECO:0000313" key="5">
    <source>
        <dbReference type="Proteomes" id="UP000501421"/>
    </source>
</evidence>
<feature type="domain" description="YtkA-like" evidence="3">
    <location>
        <begin position="31"/>
        <end position="108"/>
    </location>
</feature>
<dbReference type="Gene3D" id="2.60.40.10">
    <property type="entry name" value="Immunoglobulins"/>
    <property type="match status" value="1"/>
</dbReference>
<dbReference type="RefSeq" id="WP_033843395.1">
    <property type="nucleotide sequence ID" value="NZ_AP022557.1"/>
</dbReference>
<dbReference type="Pfam" id="PF13115">
    <property type="entry name" value="YtkA"/>
    <property type="match status" value="2"/>
</dbReference>
<evidence type="ECO:0000259" key="3">
    <source>
        <dbReference type="Pfam" id="PF13115"/>
    </source>
</evidence>
<feature type="compositionally biased region" description="Basic and acidic residues" evidence="1">
    <location>
        <begin position="134"/>
        <end position="159"/>
    </location>
</feature>
<dbReference type="InterPro" id="IPR013783">
    <property type="entry name" value="Ig-like_fold"/>
</dbReference>
<feature type="signal peptide" evidence="2">
    <location>
        <begin position="1"/>
        <end position="19"/>
    </location>
</feature>
<proteinExistence type="predicted"/>
<dbReference type="PROSITE" id="PS51257">
    <property type="entry name" value="PROKAR_LIPOPROTEIN"/>
    <property type="match status" value="1"/>
</dbReference>
<evidence type="ECO:0000313" key="4">
    <source>
        <dbReference type="EMBL" id="BBW96932.1"/>
    </source>
</evidence>
<reference evidence="5" key="1">
    <citation type="journal article" date="2020" name="Microbiol. Resour. Announc.">
        <title>Complete Genome Sequence of Geobacillus sp. Strain E55-1, Isolated from Mine Geyser in Japan.</title>
        <authorList>
            <person name="Miyazaki K."/>
            <person name="Hase E."/>
            <person name="Tokito N."/>
        </authorList>
    </citation>
    <scope>NUCLEOTIDE SEQUENCE [LARGE SCALE GENOMIC DNA]</scope>
    <source>
        <strain evidence="5">E55-1</strain>
    </source>
</reference>
<evidence type="ECO:0000256" key="1">
    <source>
        <dbReference type="SAM" id="MobiDB-lite"/>
    </source>
</evidence>
<feature type="chain" id="PRO_5038774084" description="YtkA-like domain-containing protein" evidence="2">
    <location>
        <begin position="20"/>
        <end position="252"/>
    </location>
</feature>
<organism evidence="4 5">
    <name type="scientific">Geobacillus subterraneus</name>
    <dbReference type="NCBI Taxonomy" id="129338"/>
    <lineage>
        <taxon>Bacteria</taxon>
        <taxon>Bacillati</taxon>
        <taxon>Bacillota</taxon>
        <taxon>Bacilli</taxon>
        <taxon>Bacillales</taxon>
        <taxon>Anoxybacillaceae</taxon>
        <taxon>Geobacillus</taxon>
    </lineage>
</organism>
<name>A0A679FKG4_9BACL</name>
<dbReference type="EMBL" id="AP022557">
    <property type="protein sequence ID" value="BBW96932.1"/>
    <property type="molecule type" value="Genomic_DNA"/>
</dbReference>
<dbReference type="InterPro" id="IPR032693">
    <property type="entry name" value="YtkA-like_dom"/>
</dbReference>
<dbReference type="AlphaFoldDB" id="A0A679FKG4"/>
<keyword evidence="2" id="KW-0732">Signal</keyword>
<evidence type="ECO:0000256" key="2">
    <source>
        <dbReference type="SAM" id="SignalP"/>
    </source>
</evidence>
<dbReference type="Proteomes" id="UP000501421">
    <property type="component" value="Chromosome"/>
</dbReference>
<sequence>MKRFALACAATLIVLTAAACSDNNKRTETPAVLDVKMEIPDHIELNKPTKLACVVTYGGEKVDDASEVKFEVWKHGAGDRDMLKAKRDGSGRYSVTKTFTEAGTYSVVAHVTARDMHNMPKKDVVVGNPSQAAEKGESDSHPSGEADHQHGEAGHHHDNSVSMSLSSHSVTAGKPVTLAVRIMKDGKPLTKATVRFEIWQADNKHEFVETKEAGNGDYQAEVTFATPGTYSVKVHVEAASLHEHQVEQVMAH</sequence>